<protein>
    <submittedName>
        <fullName evidence="1">Uncharacterized protein</fullName>
    </submittedName>
</protein>
<name>W7E6Q8_9PROT</name>
<sequence>MELLSQYTLSPYRNYKVSKRTNKGIATFPTKTVSTYLDYSVDFSRKLQDDERVLSGSVAITNGFGLTIEAVVCNGPYLTAFISGGNSNNSYYLTFEAQTNLGGSFVQDLILPVIGKKENIQEKYSFWAFTEKIKPPNTRPPLNAIRINDRYLLNDSGFFMGI</sequence>
<accession>W7E6Q8</accession>
<organism evidence="1 2">
    <name type="scientific">Commensalibacter papalotli</name>
    <name type="common">ex Servin-Garciduenas et al. 2014</name>
    <dbReference type="NCBI Taxonomy" id="1208583"/>
    <lineage>
        <taxon>Bacteria</taxon>
        <taxon>Pseudomonadati</taxon>
        <taxon>Pseudomonadota</taxon>
        <taxon>Alphaproteobacteria</taxon>
        <taxon>Acetobacterales</taxon>
        <taxon>Acetobacteraceae</taxon>
    </lineage>
</organism>
<dbReference type="AlphaFoldDB" id="W7E6Q8"/>
<keyword evidence="2" id="KW-1185">Reference proteome</keyword>
<dbReference type="Proteomes" id="UP000019250">
    <property type="component" value="Unassembled WGS sequence"/>
</dbReference>
<dbReference type="Pfam" id="PF23148">
    <property type="entry name" value="Gp77"/>
    <property type="match status" value="1"/>
</dbReference>
<evidence type="ECO:0000313" key="2">
    <source>
        <dbReference type="Proteomes" id="UP000019250"/>
    </source>
</evidence>
<dbReference type="InterPro" id="IPR056928">
    <property type="entry name" value="Gp77-like"/>
</dbReference>
<proteinExistence type="predicted"/>
<evidence type="ECO:0000313" key="1">
    <source>
        <dbReference type="EMBL" id="EUK18816.1"/>
    </source>
</evidence>
<comment type="caution">
    <text evidence="1">The sequence shown here is derived from an EMBL/GenBank/DDBJ whole genome shotgun (WGS) entry which is preliminary data.</text>
</comment>
<dbReference type="OrthoDB" id="7288427at2"/>
<reference evidence="1 2" key="1">
    <citation type="journal article" date="2014" name="Genome Announc.">
        <title>Draft Genome Sequence of Commensalibacter papalotli MX01, a Symbiont Identified from the Guts of Overwintering Monarch Butterflies.</title>
        <authorList>
            <person name="Servin-Garciduenas L.E."/>
            <person name="Sanchez-Quinto A."/>
            <person name="Martinez-Romero E."/>
        </authorList>
    </citation>
    <scope>NUCLEOTIDE SEQUENCE [LARGE SCALE GENOMIC DNA]</scope>
    <source>
        <strain evidence="2">MX-MONARCH01</strain>
    </source>
</reference>
<gene>
    <name evidence="1" type="ORF">COMX_03670</name>
</gene>
<dbReference type="RefSeq" id="WP_034337156.1">
    <property type="nucleotide sequence ID" value="NZ_ATSX01000001.1"/>
</dbReference>
<dbReference type="STRING" id="1208583.COMX_03670"/>
<dbReference type="EMBL" id="ATSX01000001">
    <property type="protein sequence ID" value="EUK18816.1"/>
    <property type="molecule type" value="Genomic_DNA"/>
</dbReference>